<evidence type="ECO:0000259" key="5">
    <source>
        <dbReference type="PROSITE" id="PS50931"/>
    </source>
</evidence>
<dbReference type="InterPro" id="IPR036390">
    <property type="entry name" value="WH_DNA-bd_sf"/>
</dbReference>
<evidence type="ECO:0000256" key="1">
    <source>
        <dbReference type="ARBA" id="ARBA00009437"/>
    </source>
</evidence>
<evidence type="ECO:0000313" key="6">
    <source>
        <dbReference type="EMBL" id="GJE06718.1"/>
    </source>
</evidence>
<dbReference type="PROSITE" id="PS50931">
    <property type="entry name" value="HTH_LYSR"/>
    <property type="match status" value="1"/>
</dbReference>
<dbReference type="InterPro" id="IPR036388">
    <property type="entry name" value="WH-like_DNA-bd_sf"/>
</dbReference>
<dbReference type="SUPFAM" id="SSF46785">
    <property type="entry name" value="Winged helix' DNA-binding domain"/>
    <property type="match status" value="1"/>
</dbReference>
<protein>
    <submittedName>
        <fullName evidence="6">HTH-type transcriptional regulator PgrR</fullName>
    </submittedName>
</protein>
<dbReference type="Pfam" id="PF00126">
    <property type="entry name" value="HTH_1"/>
    <property type="match status" value="1"/>
</dbReference>
<dbReference type="InterPro" id="IPR000847">
    <property type="entry name" value="LysR_HTH_N"/>
</dbReference>
<dbReference type="Gene3D" id="1.10.10.10">
    <property type="entry name" value="Winged helix-like DNA-binding domain superfamily/Winged helix DNA-binding domain"/>
    <property type="match status" value="1"/>
</dbReference>
<dbReference type="Proteomes" id="UP001055102">
    <property type="component" value="Unassembled WGS sequence"/>
</dbReference>
<gene>
    <name evidence="6" type="primary">pgrR_1</name>
    <name evidence="6" type="ORF">AOPFMNJM_2040</name>
</gene>
<accession>A0ABQ4SW62</accession>
<comment type="similarity">
    <text evidence="1">Belongs to the LysR transcriptional regulatory family.</text>
</comment>
<dbReference type="EMBL" id="BPQR01000033">
    <property type="protein sequence ID" value="GJE06718.1"/>
    <property type="molecule type" value="Genomic_DNA"/>
</dbReference>
<organism evidence="6 7">
    <name type="scientific">Methylobacterium jeotgali</name>
    <dbReference type="NCBI Taxonomy" id="381630"/>
    <lineage>
        <taxon>Bacteria</taxon>
        <taxon>Pseudomonadati</taxon>
        <taxon>Pseudomonadota</taxon>
        <taxon>Alphaproteobacteria</taxon>
        <taxon>Hyphomicrobiales</taxon>
        <taxon>Methylobacteriaceae</taxon>
        <taxon>Methylobacterium</taxon>
    </lineage>
</organism>
<evidence type="ECO:0000313" key="7">
    <source>
        <dbReference type="Proteomes" id="UP001055102"/>
    </source>
</evidence>
<dbReference type="InterPro" id="IPR058163">
    <property type="entry name" value="LysR-type_TF_proteobact-type"/>
</dbReference>
<dbReference type="PANTHER" id="PTHR30537:SF5">
    <property type="entry name" value="HTH-TYPE TRANSCRIPTIONAL ACTIVATOR TTDR-RELATED"/>
    <property type="match status" value="1"/>
</dbReference>
<dbReference type="RefSeq" id="WP_238275564.1">
    <property type="nucleotide sequence ID" value="NZ_BPQR01000033.1"/>
</dbReference>
<evidence type="ECO:0000256" key="4">
    <source>
        <dbReference type="ARBA" id="ARBA00023163"/>
    </source>
</evidence>
<evidence type="ECO:0000256" key="3">
    <source>
        <dbReference type="ARBA" id="ARBA00023125"/>
    </source>
</evidence>
<keyword evidence="4" id="KW-0804">Transcription</keyword>
<keyword evidence="2" id="KW-0805">Transcription regulation</keyword>
<evidence type="ECO:0000256" key="2">
    <source>
        <dbReference type="ARBA" id="ARBA00023015"/>
    </source>
</evidence>
<reference evidence="6" key="1">
    <citation type="journal article" date="2021" name="Front. Microbiol.">
        <title>Comprehensive Comparative Genomics and Phenotyping of Methylobacterium Species.</title>
        <authorList>
            <person name="Alessa O."/>
            <person name="Ogura Y."/>
            <person name="Fujitani Y."/>
            <person name="Takami H."/>
            <person name="Hayashi T."/>
            <person name="Sahin N."/>
            <person name="Tani A."/>
        </authorList>
    </citation>
    <scope>NUCLEOTIDE SEQUENCE</scope>
    <source>
        <strain evidence="6">LMG 23639</strain>
    </source>
</reference>
<dbReference type="InterPro" id="IPR005119">
    <property type="entry name" value="LysR_subst-bd"/>
</dbReference>
<proteinExistence type="inferred from homology"/>
<dbReference type="CDD" id="cd08474">
    <property type="entry name" value="PBP2_CrgA_like_5"/>
    <property type="match status" value="1"/>
</dbReference>
<dbReference type="PANTHER" id="PTHR30537">
    <property type="entry name" value="HTH-TYPE TRANSCRIPTIONAL REGULATOR"/>
    <property type="match status" value="1"/>
</dbReference>
<keyword evidence="7" id="KW-1185">Reference proteome</keyword>
<sequence>MPDPDLGDLDAFVAVARAGSVRGAARLRGVSPSSLSEALRRLETRLGVRLLNRTTRSLTPTEAGRHLLDRLGPLVSEIAQAVDAVNGFRDSPRGTLRISAPTVVTRHILPGIAIPFLAAHPGIVLEVEANDTFIDVIAAGFDAGIRYEEHLARDMVAVPIGPRVQRFVLAASPAYLAGRGVPGHPRDLLGHACIRHRFASGVTAQWEFERDGETIRLAPTGPLVAGSPDLQVAAAVAGLGLVRSFEEYLREALAAGGLVPVLEAWAQSFSGPFLYYPSRRHTPAPLRAFIDFVKARS</sequence>
<reference evidence="6" key="2">
    <citation type="submission" date="2021-08" db="EMBL/GenBank/DDBJ databases">
        <authorList>
            <person name="Tani A."/>
            <person name="Ola A."/>
            <person name="Ogura Y."/>
            <person name="Katsura K."/>
            <person name="Hayashi T."/>
        </authorList>
    </citation>
    <scope>NUCLEOTIDE SEQUENCE</scope>
    <source>
        <strain evidence="6">LMG 23639</strain>
    </source>
</reference>
<dbReference type="SUPFAM" id="SSF53850">
    <property type="entry name" value="Periplasmic binding protein-like II"/>
    <property type="match status" value="1"/>
</dbReference>
<feature type="domain" description="HTH lysR-type" evidence="5">
    <location>
        <begin position="4"/>
        <end position="61"/>
    </location>
</feature>
<keyword evidence="3" id="KW-0238">DNA-binding</keyword>
<comment type="caution">
    <text evidence="6">The sequence shown here is derived from an EMBL/GenBank/DDBJ whole genome shotgun (WGS) entry which is preliminary data.</text>
</comment>
<dbReference type="Gene3D" id="3.40.190.290">
    <property type="match status" value="1"/>
</dbReference>
<name>A0ABQ4SW62_9HYPH</name>
<dbReference type="Pfam" id="PF03466">
    <property type="entry name" value="LysR_substrate"/>
    <property type="match status" value="1"/>
</dbReference>